<gene>
    <name evidence="1" type="ORF">LTS18_006799</name>
</gene>
<organism evidence="1 2">
    <name type="scientific">Coniosporium uncinatum</name>
    <dbReference type="NCBI Taxonomy" id="93489"/>
    <lineage>
        <taxon>Eukaryota</taxon>
        <taxon>Fungi</taxon>
        <taxon>Dikarya</taxon>
        <taxon>Ascomycota</taxon>
        <taxon>Pezizomycotina</taxon>
        <taxon>Dothideomycetes</taxon>
        <taxon>Dothideomycetes incertae sedis</taxon>
        <taxon>Coniosporium</taxon>
    </lineage>
</organism>
<evidence type="ECO:0000313" key="1">
    <source>
        <dbReference type="EMBL" id="KAK3061200.1"/>
    </source>
</evidence>
<name>A0ACC3D3V5_9PEZI</name>
<feature type="non-terminal residue" evidence="1">
    <location>
        <position position="139"/>
    </location>
</feature>
<dbReference type="Proteomes" id="UP001186974">
    <property type="component" value="Unassembled WGS sequence"/>
</dbReference>
<sequence>MRADYLILALPALATAQQQIPLLDNIKGWFNAASSTVSSAASAAASHLPSNIPNPIDSGAASAAAALVHPVNLTTWKRTIRPDPSTYATSSPSSLGPEPWMVFLTGGNKTCYGMCHAISTAWNASTPLLAASPSAPKLA</sequence>
<dbReference type="EMBL" id="JAWDJW010008001">
    <property type="protein sequence ID" value="KAK3061200.1"/>
    <property type="molecule type" value="Genomic_DNA"/>
</dbReference>
<accession>A0ACC3D3V5</accession>
<protein>
    <submittedName>
        <fullName evidence="1">Uncharacterized protein</fullName>
    </submittedName>
</protein>
<proteinExistence type="predicted"/>
<keyword evidence="2" id="KW-1185">Reference proteome</keyword>
<comment type="caution">
    <text evidence="1">The sequence shown here is derived from an EMBL/GenBank/DDBJ whole genome shotgun (WGS) entry which is preliminary data.</text>
</comment>
<evidence type="ECO:0000313" key="2">
    <source>
        <dbReference type="Proteomes" id="UP001186974"/>
    </source>
</evidence>
<reference evidence="1" key="1">
    <citation type="submission" date="2024-09" db="EMBL/GenBank/DDBJ databases">
        <title>Black Yeasts Isolated from many extreme environments.</title>
        <authorList>
            <person name="Coleine C."/>
            <person name="Stajich J.E."/>
            <person name="Selbmann L."/>
        </authorList>
    </citation>
    <scope>NUCLEOTIDE SEQUENCE</scope>
    <source>
        <strain evidence="1">CCFEE 5737</strain>
    </source>
</reference>